<dbReference type="InterPro" id="IPR017850">
    <property type="entry name" value="Alkaline_phosphatase_core_sf"/>
</dbReference>
<proteinExistence type="predicted"/>
<name>A0A382LGL5_9ZZZZ</name>
<protein>
    <recommendedName>
        <fullName evidence="2">Sulfatase N-terminal domain-containing protein</fullName>
    </recommendedName>
</protein>
<dbReference type="InterPro" id="IPR052701">
    <property type="entry name" value="GAG_Ulvan_Degrading_Sulfatases"/>
</dbReference>
<evidence type="ECO:0008006" key="2">
    <source>
        <dbReference type="Google" id="ProtNLM"/>
    </source>
</evidence>
<sequence length="175" mass="19119">PEIGHAILMVAGGEIPSGNRLEAIVQPIDLLPTLCDLANLEINPPKPFDGISFAENLLQGKGKHRDHAVSGCNLKSPDSIPPRRSTTPFLVTDQWGYAPVGVHGKPELYELGVDPLATNDIADQNELIVNELHSLFISHLIQYQASEEFLSFWQKSPDNQVAGGSWAIDYPEDNS</sequence>
<dbReference type="AlphaFoldDB" id="A0A382LGL5"/>
<dbReference type="EMBL" id="UINC01086895">
    <property type="protein sequence ID" value="SVC35770.1"/>
    <property type="molecule type" value="Genomic_DNA"/>
</dbReference>
<dbReference type="PANTHER" id="PTHR43751">
    <property type="entry name" value="SULFATASE"/>
    <property type="match status" value="1"/>
</dbReference>
<gene>
    <name evidence="1" type="ORF">METZ01_LOCUS288624</name>
</gene>
<dbReference type="Gene3D" id="3.40.720.10">
    <property type="entry name" value="Alkaline Phosphatase, subunit A"/>
    <property type="match status" value="1"/>
</dbReference>
<dbReference type="PANTHER" id="PTHR43751:SF3">
    <property type="entry name" value="SULFATASE N-TERMINAL DOMAIN-CONTAINING PROTEIN"/>
    <property type="match status" value="1"/>
</dbReference>
<dbReference type="SUPFAM" id="SSF53649">
    <property type="entry name" value="Alkaline phosphatase-like"/>
    <property type="match status" value="1"/>
</dbReference>
<accession>A0A382LGL5</accession>
<evidence type="ECO:0000313" key="1">
    <source>
        <dbReference type="EMBL" id="SVC35770.1"/>
    </source>
</evidence>
<feature type="non-terminal residue" evidence="1">
    <location>
        <position position="1"/>
    </location>
</feature>
<reference evidence="1" key="1">
    <citation type="submission" date="2018-05" db="EMBL/GenBank/DDBJ databases">
        <authorList>
            <person name="Lanie J.A."/>
            <person name="Ng W.-L."/>
            <person name="Kazmierczak K.M."/>
            <person name="Andrzejewski T.M."/>
            <person name="Davidsen T.M."/>
            <person name="Wayne K.J."/>
            <person name="Tettelin H."/>
            <person name="Glass J.I."/>
            <person name="Rusch D."/>
            <person name="Podicherti R."/>
            <person name="Tsui H.-C.T."/>
            <person name="Winkler M.E."/>
        </authorList>
    </citation>
    <scope>NUCLEOTIDE SEQUENCE</scope>
</reference>
<organism evidence="1">
    <name type="scientific">marine metagenome</name>
    <dbReference type="NCBI Taxonomy" id="408172"/>
    <lineage>
        <taxon>unclassified sequences</taxon>
        <taxon>metagenomes</taxon>
        <taxon>ecological metagenomes</taxon>
    </lineage>
</organism>